<keyword evidence="3" id="KW-1185">Reference proteome</keyword>
<accession>A0AAW0EL75</accession>
<feature type="region of interest" description="Disordered" evidence="1">
    <location>
        <begin position="199"/>
        <end position="220"/>
    </location>
</feature>
<dbReference type="PANTHER" id="PTHR21581">
    <property type="entry name" value="D-ALANYL-D-ALANINE CARBOXYPEPTIDASE"/>
    <property type="match status" value="1"/>
</dbReference>
<dbReference type="Proteomes" id="UP001430356">
    <property type="component" value="Unassembled WGS sequence"/>
</dbReference>
<reference evidence="2 3" key="1">
    <citation type="journal article" date="2021" name="MBio">
        <title>A New Model Trypanosomatid, Novymonas esmeraldas: Genomic Perception of Its 'Candidatus Pandoraea novymonadis' Endosymbiont.</title>
        <authorList>
            <person name="Zakharova A."/>
            <person name="Saura A."/>
            <person name="Butenko A."/>
            <person name="Podesvova L."/>
            <person name="Warmusova S."/>
            <person name="Kostygov A.Y."/>
            <person name="Nenarokova A."/>
            <person name="Lukes J."/>
            <person name="Opperdoes F.R."/>
            <person name="Yurchenko V."/>
        </authorList>
    </citation>
    <scope>NUCLEOTIDE SEQUENCE [LARGE SCALE GENOMIC DNA]</scope>
    <source>
        <strain evidence="2 3">E262AT.01</strain>
    </source>
</reference>
<evidence type="ECO:0000313" key="2">
    <source>
        <dbReference type="EMBL" id="KAK7194371.1"/>
    </source>
</evidence>
<dbReference type="EMBL" id="JAECZO010000035">
    <property type="protein sequence ID" value="KAK7194371.1"/>
    <property type="molecule type" value="Genomic_DNA"/>
</dbReference>
<dbReference type="AlphaFoldDB" id="A0AAW0EL75"/>
<sequence length="502" mass="54259">MASERALESARAFCGQTLYAASAMHARVPLTDVAPSVEGLRTLAANGNWSEVLTLAERLEAEVAVKALRHPSKYASVPWSTTPPNPSLRAGPHHAETDATVRLSTDAAIRSARLPFVLVQVTANLKMRRIAAVKKIIDGLGDIEGDGFRHPTTRESFAPFSLRLVAALLPLYVGVPMEAQRKLYALLEETLAQERQCVAASGDARSGSPDAGDEDAARQTTPVTALRRTWAQRVLRVQRALLHVHIHTSQHSLAHALAERVLRSECASRRTSGELSEELSQLRYVLQLQQLFCLALHIGDPSRAQATRNDIEGATVASGPASDGDETPSTVLSNARLFHLVRLSCDAFLAVFRGDYGTAVQLLSDVVGIATRAKQVLRAADPGAHGDDGQVAVAPVGVLSEEALRRWVLQDICASAQVSHATSLAYRSDADPTTLMSDLCGTLEKYAKAEPQVLCHSDAFVESLVRFYTLAGDRKSNLDRLADLMEVFRCDRGSLPSLEALV</sequence>
<protein>
    <submittedName>
        <fullName evidence="2">Uncharacterized protein</fullName>
    </submittedName>
</protein>
<gene>
    <name evidence="2" type="ORF">NESM_000353100</name>
</gene>
<dbReference type="PANTHER" id="PTHR21581:SF6">
    <property type="entry name" value="TRAFFICKING PROTEIN PARTICLE COMPLEX SUBUNIT 12"/>
    <property type="match status" value="1"/>
</dbReference>
<name>A0AAW0EL75_9TRYP</name>
<comment type="caution">
    <text evidence="2">The sequence shown here is derived from an EMBL/GenBank/DDBJ whole genome shotgun (WGS) entry which is preliminary data.</text>
</comment>
<organism evidence="2 3">
    <name type="scientific">Novymonas esmeraldas</name>
    <dbReference type="NCBI Taxonomy" id="1808958"/>
    <lineage>
        <taxon>Eukaryota</taxon>
        <taxon>Discoba</taxon>
        <taxon>Euglenozoa</taxon>
        <taxon>Kinetoplastea</taxon>
        <taxon>Metakinetoplastina</taxon>
        <taxon>Trypanosomatida</taxon>
        <taxon>Trypanosomatidae</taxon>
        <taxon>Novymonas</taxon>
    </lineage>
</organism>
<evidence type="ECO:0000313" key="3">
    <source>
        <dbReference type="Proteomes" id="UP001430356"/>
    </source>
</evidence>
<evidence type="ECO:0000256" key="1">
    <source>
        <dbReference type="SAM" id="MobiDB-lite"/>
    </source>
</evidence>
<proteinExistence type="predicted"/>